<accession>A0AAV0D5I5</accession>
<sequence length="99" mass="11244">MEGLIPLVYKSIKRNRTLRKYEFLSSETVEAGCTLTSNLCYMAPPPEAEKTAVEAKVHRRHKSCQVEYYPASRVSPDRTSTKPGKLVRFGSQKMFSCLN</sequence>
<dbReference type="Proteomes" id="UP001152523">
    <property type="component" value="Unassembled WGS sequence"/>
</dbReference>
<gene>
    <name evidence="1" type="ORF">CEPIT_LOCUS11238</name>
</gene>
<dbReference type="AlphaFoldDB" id="A0AAV0D5I5"/>
<dbReference type="PANTHER" id="PTHR35485:SF4">
    <property type="entry name" value="EXPRESSED PROTEIN"/>
    <property type="match status" value="1"/>
</dbReference>
<comment type="caution">
    <text evidence="1">The sequence shown here is derived from an EMBL/GenBank/DDBJ whole genome shotgun (WGS) entry which is preliminary data.</text>
</comment>
<reference evidence="1" key="1">
    <citation type="submission" date="2022-07" db="EMBL/GenBank/DDBJ databases">
        <authorList>
            <person name="Macas J."/>
            <person name="Novak P."/>
            <person name="Neumann P."/>
        </authorList>
    </citation>
    <scope>NUCLEOTIDE SEQUENCE</scope>
</reference>
<dbReference type="EMBL" id="CAMAPF010000064">
    <property type="protein sequence ID" value="CAH9090398.1"/>
    <property type="molecule type" value="Genomic_DNA"/>
</dbReference>
<name>A0AAV0D5I5_9ASTE</name>
<proteinExistence type="predicted"/>
<protein>
    <submittedName>
        <fullName evidence="1">Uncharacterized protein</fullName>
    </submittedName>
</protein>
<keyword evidence="2" id="KW-1185">Reference proteome</keyword>
<evidence type="ECO:0000313" key="2">
    <source>
        <dbReference type="Proteomes" id="UP001152523"/>
    </source>
</evidence>
<evidence type="ECO:0000313" key="1">
    <source>
        <dbReference type="EMBL" id="CAH9090398.1"/>
    </source>
</evidence>
<organism evidence="1 2">
    <name type="scientific">Cuscuta epithymum</name>
    <dbReference type="NCBI Taxonomy" id="186058"/>
    <lineage>
        <taxon>Eukaryota</taxon>
        <taxon>Viridiplantae</taxon>
        <taxon>Streptophyta</taxon>
        <taxon>Embryophyta</taxon>
        <taxon>Tracheophyta</taxon>
        <taxon>Spermatophyta</taxon>
        <taxon>Magnoliopsida</taxon>
        <taxon>eudicotyledons</taxon>
        <taxon>Gunneridae</taxon>
        <taxon>Pentapetalae</taxon>
        <taxon>asterids</taxon>
        <taxon>lamiids</taxon>
        <taxon>Solanales</taxon>
        <taxon>Convolvulaceae</taxon>
        <taxon>Cuscuteae</taxon>
        <taxon>Cuscuta</taxon>
        <taxon>Cuscuta subgen. Cuscuta</taxon>
    </lineage>
</organism>
<dbReference type="PANTHER" id="PTHR35485">
    <property type="entry name" value="OS01G0888900 PROTEIN"/>
    <property type="match status" value="1"/>
</dbReference>